<proteinExistence type="predicted"/>
<reference evidence="3" key="1">
    <citation type="submission" date="2023-03" db="EMBL/GenBank/DDBJ databases">
        <title>Mating type loci evolution in Malassezia.</title>
        <authorList>
            <person name="Coelho M.A."/>
        </authorList>
    </citation>
    <scope>NUCLEOTIDE SEQUENCE</scope>
    <source>
        <strain evidence="3">CBS 11721</strain>
    </source>
</reference>
<evidence type="ECO:0000259" key="2">
    <source>
        <dbReference type="Pfam" id="PF20882"/>
    </source>
</evidence>
<dbReference type="PANTHER" id="PTHR37329:SF1">
    <property type="entry name" value="KINETOCHORE PROTEIN SOS7"/>
    <property type="match status" value="1"/>
</dbReference>
<feature type="domain" description="Kinetochore protein Sos7 coiled-coil" evidence="2">
    <location>
        <begin position="57"/>
        <end position="134"/>
    </location>
</feature>
<name>A0AAF0ETQ5_9BASI</name>
<dbReference type="GO" id="GO:0034501">
    <property type="term" value="P:protein localization to kinetochore"/>
    <property type="evidence" value="ECO:0007669"/>
    <property type="project" value="InterPro"/>
</dbReference>
<dbReference type="Pfam" id="PF20882">
    <property type="entry name" value="Sos7"/>
    <property type="match status" value="1"/>
</dbReference>
<dbReference type="AlphaFoldDB" id="A0AAF0ETQ5"/>
<accession>A0AAF0ETQ5</accession>
<keyword evidence="1" id="KW-0175">Coiled coil</keyword>
<dbReference type="GO" id="GO:0051315">
    <property type="term" value="P:attachment of mitotic spindle microtubules to kinetochore"/>
    <property type="evidence" value="ECO:0007669"/>
    <property type="project" value="TreeGrafter"/>
</dbReference>
<organism evidence="3 4">
    <name type="scientific">Malassezia cuniculi</name>
    <dbReference type="NCBI Taxonomy" id="948313"/>
    <lineage>
        <taxon>Eukaryota</taxon>
        <taxon>Fungi</taxon>
        <taxon>Dikarya</taxon>
        <taxon>Basidiomycota</taxon>
        <taxon>Ustilaginomycotina</taxon>
        <taxon>Malasseziomycetes</taxon>
        <taxon>Malasseziales</taxon>
        <taxon>Malasseziaceae</taxon>
        <taxon>Malassezia</taxon>
    </lineage>
</organism>
<dbReference type="GO" id="GO:0000776">
    <property type="term" value="C:kinetochore"/>
    <property type="evidence" value="ECO:0007669"/>
    <property type="project" value="InterPro"/>
</dbReference>
<dbReference type="EMBL" id="CP119878">
    <property type="protein sequence ID" value="WFD34211.1"/>
    <property type="molecule type" value="Genomic_DNA"/>
</dbReference>
<dbReference type="Proteomes" id="UP001219933">
    <property type="component" value="Chromosome 2"/>
</dbReference>
<dbReference type="PANTHER" id="PTHR37329">
    <property type="entry name" value="KINETOCHORE PROTEIN SOS7"/>
    <property type="match status" value="1"/>
</dbReference>
<evidence type="ECO:0000313" key="3">
    <source>
        <dbReference type="EMBL" id="WFD34211.1"/>
    </source>
</evidence>
<dbReference type="InterPro" id="IPR037475">
    <property type="entry name" value="Sos7"/>
</dbReference>
<evidence type="ECO:0000256" key="1">
    <source>
        <dbReference type="SAM" id="Coils"/>
    </source>
</evidence>
<keyword evidence="4" id="KW-1185">Reference proteome</keyword>
<protein>
    <recommendedName>
        <fullName evidence="2">Kinetochore protein Sos7 coiled-coil domain-containing protein</fullName>
    </recommendedName>
</protein>
<dbReference type="InterPro" id="IPR048781">
    <property type="entry name" value="Sos7_CC"/>
</dbReference>
<evidence type="ECO:0000313" key="4">
    <source>
        <dbReference type="Proteomes" id="UP001219933"/>
    </source>
</evidence>
<sequence length="348" mass="38938">MIETLSQERGTKYGGLYALRSALEQYEHAPPGNLELDWDLYQDWPGAIAQEEELLLDYFRKLKFIYLEQETKLRFLADLQDDPETGQEPQILSAADVAQRESECKRVKFQLAEAKARVNDLRSEIDAIADAMEAPWTQLKDKSSEASTLLAEIDDMELELARIKAAEGSHGAMTTAEAEEFLDAQILEMQEYDDKTTQTMRQVDTAKKSLNDALDQIDRLRVERSAAEKFASDARLGGRGFARDLELERQCAKNTATLACLQQSLAISHVEAPAPDTLHIVFAAQQSVATLILRFDRPGGQLREYEVLDREGAPVVLSDAVRELADGARACNNVGALVQCMWIIDARE</sequence>
<feature type="coiled-coil region" evidence="1">
    <location>
        <begin position="104"/>
        <end position="166"/>
    </location>
</feature>
<gene>
    <name evidence="3" type="ORF">MCUN1_001048</name>
</gene>